<comment type="caution">
    <text evidence="4">The sequence shown here is derived from an EMBL/GenBank/DDBJ whole genome shotgun (WGS) entry which is preliminary data.</text>
</comment>
<feature type="domain" description="EF-hand" evidence="3">
    <location>
        <begin position="66"/>
        <end position="101"/>
    </location>
</feature>
<dbReference type="InterPro" id="IPR002048">
    <property type="entry name" value="EF_hand_dom"/>
</dbReference>
<evidence type="ECO:0000259" key="3">
    <source>
        <dbReference type="PROSITE" id="PS50222"/>
    </source>
</evidence>
<dbReference type="Proteomes" id="UP000570166">
    <property type="component" value="Unassembled WGS sequence"/>
</dbReference>
<reference evidence="4 5" key="1">
    <citation type="submission" date="2020-07" db="EMBL/GenBank/DDBJ databases">
        <authorList>
            <person name="Sun Q."/>
        </authorList>
    </citation>
    <scope>NUCLEOTIDE SEQUENCE [LARGE SCALE GENOMIC DNA]</scope>
    <source>
        <strain evidence="4 5">CGMCC 1.13654</strain>
    </source>
</reference>
<dbReference type="Pfam" id="PF13202">
    <property type="entry name" value="EF-hand_5"/>
    <property type="match status" value="3"/>
</dbReference>
<accession>A0A838LCE1</accession>
<dbReference type="PROSITE" id="PS50222">
    <property type="entry name" value="EF_HAND_2"/>
    <property type="match status" value="1"/>
</dbReference>
<dbReference type="InterPro" id="IPR018247">
    <property type="entry name" value="EF_Hand_1_Ca_BS"/>
</dbReference>
<keyword evidence="2" id="KW-0732">Signal</keyword>
<dbReference type="InterPro" id="IPR011992">
    <property type="entry name" value="EF-hand-dom_pair"/>
</dbReference>
<keyword evidence="5" id="KW-1185">Reference proteome</keyword>
<feature type="chain" id="PRO_5032540168" evidence="2">
    <location>
        <begin position="19"/>
        <end position="136"/>
    </location>
</feature>
<dbReference type="AlphaFoldDB" id="A0A838LCE1"/>
<evidence type="ECO:0000313" key="5">
    <source>
        <dbReference type="Proteomes" id="UP000570166"/>
    </source>
</evidence>
<proteinExistence type="predicted"/>
<dbReference type="SUPFAM" id="SSF47473">
    <property type="entry name" value="EF-hand"/>
    <property type="match status" value="1"/>
</dbReference>
<feature type="region of interest" description="Disordered" evidence="1">
    <location>
        <begin position="103"/>
        <end position="136"/>
    </location>
</feature>
<name>A0A838LCE1_9SPHN</name>
<dbReference type="EMBL" id="JACEIB010000027">
    <property type="protein sequence ID" value="MBA2936520.1"/>
    <property type="molecule type" value="Genomic_DNA"/>
</dbReference>
<feature type="compositionally biased region" description="Basic and acidic residues" evidence="1">
    <location>
        <begin position="103"/>
        <end position="125"/>
    </location>
</feature>
<dbReference type="GO" id="GO:0005509">
    <property type="term" value="F:calcium ion binding"/>
    <property type="evidence" value="ECO:0007669"/>
    <property type="project" value="InterPro"/>
</dbReference>
<evidence type="ECO:0000256" key="1">
    <source>
        <dbReference type="SAM" id="MobiDB-lite"/>
    </source>
</evidence>
<evidence type="ECO:0000313" key="4">
    <source>
        <dbReference type="EMBL" id="MBA2936520.1"/>
    </source>
</evidence>
<sequence>MRFVRSWLTLVTLPLAFAAGGQPAPPSATGGMSLDQFLSRQTSRIMAADTDGDGKVSRAEMAAAARNGHDPSRRFDAMDANHDGMLDASEIRAALTRRFHRLDRNGDGVLTPDERETGRMREKEANSASPVVSPQP</sequence>
<dbReference type="PROSITE" id="PS00018">
    <property type="entry name" value="EF_HAND_1"/>
    <property type="match status" value="1"/>
</dbReference>
<evidence type="ECO:0000256" key="2">
    <source>
        <dbReference type="SAM" id="SignalP"/>
    </source>
</evidence>
<dbReference type="Gene3D" id="1.10.238.10">
    <property type="entry name" value="EF-hand"/>
    <property type="match status" value="1"/>
</dbReference>
<feature type="compositionally biased region" description="Polar residues" evidence="1">
    <location>
        <begin position="126"/>
        <end position="136"/>
    </location>
</feature>
<feature type="signal peptide" evidence="2">
    <location>
        <begin position="1"/>
        <end position="18"/>
    </location>
</feature>
<protein>
    <submittedName>
        <fullName evidence="4">Signal transduction protein</fullName>
    </submittedName>
</protein>
<gene>
    <name evidence="4" type="ORF">HZF05_20760</name>
</gene>
<organism evidence="4 5">
    <name type="scientific">Sphingomonas chungangi</name>
    <dbReference type="NCBI Taxonomy" id="2683589"/>
    <lineage>
        <taxon>Bacteria</taxon>
        <taxon>Pseudomonadati</taxon>
        <taxon>Pseudomonadota</taxon>
        <taxon>Alphaproteobacteria</taxon>
        <taxon>Sphingomonadales</taxon>
        <taxon>Sphingomonadaceae</taxon>
        <taxon>Sphingomonas</taxon>
    </lineage>
</organism>